<dbReference type="RefSeq" id="WP_143904273.1">
    <property type="nucleotide sequence ID" value="NZ_VJOL01000070.1"/>
</dbReference>
<feature type="domain" description="GTP cyclohydrolase II" evidence="15">
    <location>
        <begin position="220"/>
        <end position="375"/>
    </location>
</feature>
<dbReference type="NCBIfam" id="NF010626">
    <property type="entry name" value="PRK14019.1"/>
    <property type="match status" value="1"/>
</dbReference>
<dbReference type="OrthoDB" id="9793111at2"/>
<evidence type="ECO:0000256" key="6">
    <source>
        <dbReference type="ARBA" id="ARBA00008976"/>
    </source>
</evidence>
<keyword evidence="12 14" id="KW-0464">Manganese</keyword>
<dbReference type="Gene3D" id="3.90.870.10">
    <property type="entry name" value="DHBP synthase"/>
    <property type="match status" value="1"/>
</dbReference>
<feature type="site" description="Essential for catalytic activity" evidence="14">
    <location>
        <position position="176"/>
    </location>
</feature>
<feature type="binding site" evidence="14">
    <location>
        <begin position="152"/>
        <end position="156"/>
    </location>
    <ligand>
        <name>D-ribulose 5-phosphate</name>
        <dbReference type="ChEBI" id="CHEBI:58121"/>
    </ligand>
</feature>
<keyword evidence="13 14" id="KW-0456">Lyase</keyword>
<keyword evidence="9 14" id="KW-0686">Riboflavin biosynthesis</keyword>
<evidence type="ECO:0000256" key="12">
    <source>
        <dbReference type="ARBA" id="ARBA00023211"/>
    </source>
</evidence>
<dbReference type="PANTHER" id="PTHR21327">
    <property type="entry name" value="GTP CYCLOHYDROLASE II-RELATED"/>
    <property type="match status" value="1"/>
</dbReference>
<evidence type="ECO:0000313" key="16">
    <source>
        <dbReference type="EMBL" id="TSE28014.1"/>
    </source>
</evidence>
<dbReference type="FunFam" id="3.90.870.10:FF:000001">
    <property type="entry name" value="Riboflavin biosynthesis protein RibBA"/>
    <property type="match status" value="1"/>
</dbReference>
<evidence type="ECO:0000259" key="15">
    <source>
        <dbReference type="Pfam" id="PF00925"/>
    </source>
</evidence>
<dbReference type="PANTHER" id="PTHR21327:SF34">
    <property type="entry name" value="3,4-DIHYDROXY-2-BUTANONE 4-PHOSPHATE SYNTHASE"/>
    <property type="match status" value="1"/>
</dbReference>
<keyword evidence="17" id="KW-1185">Reference proteome</keyword>
<evidence type="ECO:0000256" key="9">
    <source>
        <dbReference type="ARBA" id="ARBA00022619"/>
    </source>
</evidence>
<sequence>MNTHAPVSADALAPISPVQDIVADLRAGRMVILVDEEDRENEGDLVLAADHVTPEAINFMAKYGRGLICLTLTRQRCEQLRLPPMVPRNGTKMGTAFTVSIEAAEGVTTGISAADRAHTIRVAVAPNARPEDLVQPGHVFPLQAVDGGVLMRAGHTEAGCDLAAMAGCTPAAVICEIMNNDGTMARLPDLQRFAAVHGLKIGTIADLIEYRSRTESLVRRVSSRPLTTAFGTFTAHAYRDQTSAGVHLALVTGAWGPHDVVPVRVHEPLSVLDALEVGRRMHSWSLEASLRHLQQAGRGVAVLLNCGESAEQLLAQFDSTARAAQAPERGRMDLRTYGVGAQILRDCGIHRMQLLGHPRRMPSMTGYGLEVVGFVHPQPMEGNPT</sequence>
<dbReference type="GO" id="GO:0009231">
    <property type="term" value="P:riboflavin biosynthetic process"/>
    <property type="evidence" value="ECO:0007669"/>
    <property type="project" value="UniProtKB-UniRule"/>
</dbReference>
<feature type="binding site" evidence="14">
    <location>
        <position position="40"/>
    </location>
    <ligand>
        <name>Mg(2+)</name>
        <dbReference type="ChEBI" id="CHEBI:18420"/>
        <label>1</label>
    </ligand>
</feature>
<dbReference type="Gene3D" id="3.40.50.10990">
    <property type="entry name" value="GTP cyclohydrolase II"/>
    <property type="match status" value="1"/>
</dbReference>
<comment type="cofactor">
    <cofactor evidence="14">
        <name>Mg(2+)</name>
        <dbReference type="ChEBI" id="CHEBI:18420"/>
    </cofactor>
    <cofactor evidence="14">
        <name>Mn(2+)</name>
        <dbReference type="ChEBI" id="CHEBI:29035"/>
    </cofactor>
    <text evidence="14">Binds 2 divalent metal cations per subunit. Magnesium or manganese.</text>
</comment>
<feature type="site" description="Essential for catalytic activity" evidence="14">
    <location>
        <position position="138"/>
    </location>
</feature>
<comment type="catalytic activity">
    <reaction evidence="1 14">
        <text>D-ribulose 5-phosphate = (2S)-2-hydroxy-3-oxobutyl phosphate + formate + H(+)</text>
        <dbReference type="Rhea" id="RHEA:18457"/>
        <dbReference type="ChEBI" id="CHEBI:15378"/>
        <dbReference type="ChEBI" id="CHEBI:15740"/>
        <dbReference type="ChEBI" id="CHEBI:58121"/>
        <dbReference type="ChEBI" id="CHEBI:58830"/>
        <dbReference type="EC" id="4.1.99.12"/>
    </reaction>
</comment>
<keyword evidence="11 14" id="KW-0460">Magnesium</keyword>
<comment type="pathway">
    <text evidence="4 14">Cofactor biosynthesis; riboflavin biosynthesis; 2-hydroxy-3-oxobutyl phosphate from D-ribulose 5-phosphate: step 1/1.</text>
</comment>
<evidence type="ECO:0000256" key="1">
    <source>
        <dbReference type="ARBA" id="ARBA00000141"/>
    </source>
</evidence>
<dbReference type="InterPro" id="IPR017945">
    <property type="entry name" value="DHBP_synth_RibB-like_a/b_dom"/>
</dbReference>
<gene>
    <name evidence="16" type="primary">ribBA</name>
    <name evidence="14" type="synonym">ribB</name>
    <name evidence="16" type="ORF">Tther_02432</name>
</gene>
<name>A0A554WWS2_9BURK</name>
<dbReference type="SUPFAM" id="SSF142695">
    <property type="entry name" value="RibA-like"/>
    <property type="match status" value="1"/>
</dbReference>
<feature type="binding site" evidence="14">
    <location>
        <begin position="39"/>
        <end position="40"/>
    </location>
    <ligand>
        <name>D-ribulose 5-phosphate</name>
        <dbReference type="ChEBI" id="CHEBI:58121"/>
    </ligand>
</feature>
<organism evidence="16 17">
    <name type="scientific">Tepidimonas thermarum</name>
    <dbReference type="NCBI Taxonomy" id="335431"/>
    <lineage>
        <taxon>Bacteria</taxon>
        <taxon>Pseudomonadati</taxon>
        <taxon>Pseudomonadota</taxon>
        <taxon>Betaproteobacteria</taxon>
        <taxon>Burkholderiales</taxon>
        <taxon>Tepidimonas</taxon>
    </lineage>
</organism>
<dbReference type="GO" id="GO:0008686">
    <property type="term" value="F:3,4-dihydroxy-2-butanone-4-phosphate synthase activity"/>
    <property type="evidence" value="ECO:0007669"/>
    <property type="project" value="UniProtKB-UniRule"/>
</dbReference>
<dbReference type="Pfam" id="PF00926">
    <property type="entry name" value="DHBP_synthase"/>
    <property type="match status" value="1"/>
</dbReference>
<dbReference type="Pfam" id="PF00925">
    <property type="entry name" value="GTP_cyclohydro2"/>
    <property type="match status" value="1"/>
</dbReference>
<evidence type="ECO:0000256" key="8">
    <source>
        <dbReference type="ARBA" id="ARBA00018836"/>
    </source>
</evidence>
<dbReference type="AlphaFoldDB" id="A0A554WWS2"/>
<keyword evidence="10 14" id="KW-0479">Metal-binding</keyword>
<accession>A0A554WWS2</accession>
<comment type="similarity">
    <text evidence="5">In the N-terminal section; belongs to the DHBP synthase family.</text>
</comment>
<evidence type="ECO:0000256" key="11">
    <source>
        <dbReference type="ARBA" id="ARBA00022842"/>
    </source>
</evidence>
<proteinExistence type="inferred from homology"/>
<evidence type="ECO:0000313" key="17">
    <source>
        <dbReference type="Proteomes" id="UP000318542"/>
    </source>
</evidence>
<comment type="similarity">
    <text evidence="14">Belongs to the DHBP synthase family.</text>
</comment>
<dbReference type="NCBIfam" id="TIGR00506">
    <property type="entry name" value="ribB"/>
    <property type="match status" value="1"/>
</dbReference>
<evidence type="ECO:0000256" key="13">
    <source>
        <dbReference type="ARBA" id="ARBA00023239"/>
    </source>
</evidence>
<protein>
    <recommendedName>
        <fullName evidence="8 14">3,4-dihydroxy-2-butanone 4-phosphate synthase</fullName>
        <shortName evidence="14">DHBP synthase</shortName>
        <ecNumber evidence="7 14">4.1.99.12</ecNumber>
    </recommendedName>
</protein>
<dbReference type="SUPFAM" id="SSF55821">
    <property type="entry name" value="YrdC/RibB"/>
    <property type="match status" value="1"/>
</dbReference>
<dbReference type="GO" id="GO:0005829">
    <property type="term" value="C:cytosol"/>
    <property type="evidence" value="ECO:0007669"/>
    <property type="project" value="TreeGrafter"/>
</dbReference>
<dbReference type="Proteomes" id="UP000318542">
    <property type="component" value="Unassembled WGS sequence"/>
</dbReference>
<dbReference type="GO" id="GO:0000287">
    <property type="term" value="F:magnesium ion binding"/>
    <property type="evidence" value="ECO:0007669"/>
    <property type="project" value="UniProtKB-UniRule"/>
</dbReference>
<dbReference type="PIRSF" id="PIRSF001259">
    <property type="entry name" value="RibA"/>
    <property type="match status" value="1"/>
</dbReference>
<evidence type="ECO:0000256" key="5">
    <source>
        <dbReference type="ARBA" id="ARBA00005520"/>
    </source>
</evidence>
<dbReference type="GO" id="GO:0030145">
    <property type="term" value="F:manganese ion binding"/>
    <property type="evidence" value="ECO:0007669"/>
    <property type="project" value="UniProtKB-UniRule"/>
</dbReference>
<feature type="binding site" evidence="14">
    <location>
        <position position="40"/>
    </location>
    <ligand>
        <name>Mg(2+)</name>
        <dbReference type="ChEBI" id="CHEBI:18420"/>
        <label>2</label>
    </ligand>
</feature>
<evidence type="ECO:0000256" key="10">
    <source>
        <dbReference type="ARBA" id="ARBA00022723"/>
    </source>
</evidence>
<dbReference type="InterPro" id="IPR000422">
    <property type="entry name" value="DHBP_synthase_RibB"/>
</dbReference>
<comment type="function">
    <text evidence="3 14">Catalyzes the conversion of D-ribulose 5-phosphate to formate and 3,4-dihydroxy-2-butanone 4-phosphate.</text>
</comment>
<dbReference type="EC" id="4.1.99.12" evidence="7 14"/>
<dbReference type="InterPro" id="IPR032677">
    <property type="entry name" value="GTP_cyclohydro_II"/>
</dbReference>
<dbReference type="UniPathway" id="UPA00275">
    <property type="reaction ID" value="UER00399"/>
</dbReference>
<evidence type="ECO:0000256" key="14">
    <source>
        <dbReference type="HAMAP-Rule" id="MF_00180"/>
    </source>
</evidence>
<evidence type="ECO:0000256" key="3">
    <source>
        <dbReference type="ARBA" id="ARBA00002284"/>
    </source>
</evidence>
<feature type="binding site" evidence="14">
    <location>
        <position position="44"/>
    </location>
    <ligand>
        <name>D-ribulose 5-phosphate</name>
        <dbReference type="ChEBI" id="CHEBI:58121"/>
    </ligand>
</feature>
<dbReference type="GO" id="GO:0003935">
    <property type="term" value="F:GTP cyclohydrolase II activity"/>
    <property type="evidence" value="ECO:0007669"/>
    <property type="project" value="TreeGrafter"/>
</dbReference>
<comment type="caution">
    <text evidence="16">The sequence shown here is derived from an EMBL/GenBank/DDBJ whole genome shotgun (WGS) entry which is preliminary data.</text>
</comment>
<feature type="binding site" evidence="14">
    <location>
        <position position="155"/>
    </location>
    <ligand>
        <name>Mg(2+)</name>
        <dbReference type="ChEBI" id="CHEBI:18420"/>
        <label>2</label>
    </ligand>
</feature>
<dbReference type="HAMAP" id="MF_00180">
    <property type="entry name" value="RibB"/>
    <property type="match status" value="1"/>
</dbReference>
<comment type="cofactor">
    <cofactor evidence="2">
        <name>Mn(2+)</name>
        <dbReference type="ChEBI" id="CHEBI:29035"/>
    </cofactor>
</comment>
<evidence type="ECO:0000256" key="2">
    <source>
        <dbReference type="ARBA" id="ARBA00001936"/>
    </source>
</evidence>
<evidence type="ECO:0000256" key="4">
    <source>
        <dbReference type="ARBA" id="ARBA00004904"/>
    </source>
</evidence>
<dbReference type="InterPro" id="IPR036144">
    <property type="entry name" value="RibA-like_sf"/>
</dbReference>
<comment type="subunit">
    <text evidence="14">Homodimer.</text>
</comment>
<reference evidence="16 17" key="1">
    <citation type="submission" date="2019-07" db="EMBL/GenBank/DDBJ databases">
        <title>Tepidimonas thermarum AA-1 draft genome.</title>
        <authorList>
            <person name="Da Costa M.S."/>
            <person name="Froufe H.J.C."/>
            <person name="Egas C."/>
            <person name="Albuquerque L."/>
        </authorList>
    </citation>
    <scope>NUCLEOTIDE SEQUENCE [LARGE SCALE GENOMIC DNA]</scope>
    <source>
        <strain evidence="16 17">AA-1</strain>
    </source>
</reference>
<evidence type="ECO:0000256" key="7">
    <source>
        <dbReference type="ARBA" id="ARBA00012153"/>
    </source>
</evidence>
<comment type="similarity">
    <text evidence="6">In the C-terminal section; belongs to the GTP cyclohydrolase II family.</text>
</comment>
<dbReference type="EMBL" id="VJOL01000070">
    <property type="protein sequence ID" value="TSE28014.1"/>
    <property type="molecule type" value="Genomic_DNA"/>
</dbReference>